<proteinExistence type="predicted"/>
<dbReference type="InterPro" id="IPR009061">
    <property type="entry name" value="DNA-bd_dom_put_sf"/>
</dbReference>
<comment type="caution">
    <text evidence="2">The sequence shown here is derived from an EMBL/GenBank/DDBJ whole genome shotgun (WGS) entry which is preliminary data.</text>
</comment>
<organism evidence="2">
    <name type="scientific">bioreactor metagenome</name>
    <dbReference type="NCBI Taxonomy" id="1076179"/>
    <lineage>
        <taxon>unclassified sequences</taxon>
        <taxon>metagenomes</taxon>
        <taxon>ecological metagenomes</taxon>
    </lineage>
</organism>
<protein>
    <recommendedName>
        <fullName evidence="1">Helix-turn-helix domain-containing protein</fullName>
    </recommendedName>
</protein>
<name>A0A645C6L9_9ZZZZ</name>
<dbReference type="InterPro" id="IPR041657">
    <property type="entry name" value="HTH_17"/>
</dbReference>
<feature type="domain" description="Helix-turn-helix" evidence="1">
    <location>
        <begin position="5"/>
        <end position="52"/>
    </location>
</feature>
<dbReference type="AlphaFoldDB" id="A0A645C6L9"/>
<dbReference type="Pfam" id="PF12728">
    <property type="entry name" value="HTH_17"/>
    <property type="match status" value="1"/>
</dbReference>
<gene>
    <name evidence="2" type="ORF">SDC9_119994</name>
</gene>
<dbReference type="GO" id="GO:0003677">
    <property type="term" value="F:DNA binding"/>
    <property type="evidence" value="ECO:0007669"/>
    <property type="project" value="InterPro"/>
</dbReference>
<evidence type="ECO:0000313" key="2">
    <source>
        <dbReference type="EMBL" id="MPM73018.1"/>
    </source>
</evidence>
<sequence length="139" mass="15251">MQDGFYTVEQISELLQMHPKTVQRYIREGKLRAIKVGKGWRISGHDLSVFTESAPPQDGEQPVAVVSCVADLYAADRDAAIRLMNTLGAAYTGKPVGMGTGSLQTQYIPEERKLRVTLYGGARFTAAMLDAIAMLTEDE</sequence>
<dbReference type="InterPro" id="IPR010093">
    <property type="entry name" value="SinI_DNA-bd"/>
</dbReference>
<accession>A0A645C6L9</accession>
<dbReference type="EMBL" id="VSSQ01025102">
    <property type="protein sequence ID" value="MPM73018.1"/>
    <property type="molecule type" value="Genomic_DNA"/>
</dbReference>
<evidence type="ECO:0000259" key="1">
    <source>
        <dbReference type="Pfam" id="PF12728"/>
    </source>
</evidence>
<dbReference type="NCBIfam" id="TIGR01764">
    <property type="entry name" value="excise"/>
    <property type="match status" value="1"/>
</dbReference>
<reference evidence="2" key="1">
    <citation type="submission" date="2019-08" db="EMBL/GenBank/DDBJ databases">
        <authorList>
            <person name="Kucharzyk K."/>
            <person name="Murdoch R.W."/>
            <person name="Higgins S."/>
            <person name="Loffler F."/>
        </authorList>
    </citation>
    <scope>NUCLEOTIDE SEQUENCE</scope>
</reference>
<dbReference type="SUPFAM" id="SSF46955">
    <property type="entry name" value="Putative DNA-binding domain"/>
    <property type="match status" value="1"/>
</dbReference>